<dbReference type="AlphaFoldDB" id="W7T1L3"/>
<keyword evidence="2" id="KW-1185">Reference proteome</keyword>
<sequence length="124" mass="14240">MVFPCNMWHDVSPPPCDTLSPAPLLCVFCSSEHVRQVIFNIYIFFSNLQYLGVKRILQPFLFFMSKRHSVWEWEASEELRCTRLGENGSYSDSSGVSPKFLLLLRVNLHAKDSFSSLCTICTLL</sequence>
<accession>W7T1L3</accession>
<proteinExistence type="predicted"/>
<comment type="caution">
    <text evidence="1">The sequence shown here is derived from an EMBL/GenBank/DDBJ whole genome shotgun (WGS) entry which is preliminary data.</text>
</comment>
<organism evidence="1 2">
    <name type="scientific">Nannochloropsis gaditana</name>
    <dbReference type="NCBI Taxonomy" id="72520"/>
    <lineage>
        <taxon>Eukaryota</taxon>
        <taxon>Sar</taxon>
        <taxon>Stramenopiles</taxon>
        <taxon>Ochrophyta</taxon>
        <taxon>Eustigmatophyceae</taxon>
        <taxon>Eustigmatales</taxon>
        <taxon>Monodopsidaceae</taxon>
        <taxon>Nannochloropsis</taxon>
    </lineage>
</organism>
<dbReference type="Proteomes" id="UP000019335">
    <property type="component" value="Unassembled WGS sequence"/>
</dbReference>
<reference evidence="1 2" key="1">
    <citation type="journal article" date="2014" name="Mol. Plant">
        <title>Chromosome Scale Genome Assembly and Transcriptome Profiling of Nannochloropsis gaditana in Nitrogen Depletion.</title>
        <authorList>
            <person name="Corteggiani Carpinelli E."/>
            <person name="Telatin A."/>
            <person name="Vitulo N."/>
            <person name="Forcato C."/>
            <person name="D'Angelo M."/>
            <person name="Schiavon R."/>
            <person name="Vezzi A."/>
            <person name="Giacometti G.M."/>
            <person name="Morosinotto T."/>
            <person name="Valle G."/>
        </authorList>
    </citation>
    <scope>NUCLEOTIDE SEQUENCE [LARGE SCALE GENOMIC DNA]</scope>
    <source>
        <strain evidence="1 2">B-31</strain>
    </source>
</reference>
<evidence type="ECO:0000313" key="1">
    <source>
        <dbReference type="EMBL" id="EWM20617.1"/>
    </source>
</evidence>
<protein>
    <submittedName>
        <fullName evidence="1">Uncharacterized protein</fullName>
    </submittedName>
</protein>
<evidence type="ECO:0000313" key="2">
    <source>
        <dbReference type="Proteomes" id="UP000019335"/>
    </source>
</evidence>
<dbReference type="EMBL" id="AZIL01002926">
    <property type="protein sequence ID" value="EWM20617.1"/>
    <property type="molecule type" value="Genomic_DNA"/>
</dbReference>
<name>W7T1L3_9STRA</name>
<gene>
    <name evidence="1" type="ORF">Naga_100450g2</name>
</gene>